<dbReference type="SUPFAM" id="SSF53474">
    <property type="entry name" value="alpha/beta-Hydrolases"/>
    <property type="match status" value="1"/>
</dbReference>
<dbReference type="EMBL" id="QWIK01001237">
    <property type="protein sequence ID" value="RMX96340.1"/>
    <property type="molecule type" value="Genomic_DNA"/>
</dbReference>
<feature type="compositionally biased region" description="Basic residues" evidence="1">
    <location>
        <begin position="12"/>
        <end position="26"/>
    </location>
</feature>
<dbReference type="AlphaFoldDB" id="A0A3M6Y0R7"/>
<protein>
    <recommendedName>
        <fullName evidence="2">KANL3/Tex30 alpha/beta hydrolase-like domain-containing protein</fullName>
    </recommendedName>
</protein>
<dbReference type="PANTHER" id="PTHR13136:SF11">
    <property type="entry name" value="TESTIS-EXPRESSED PROTEIN 30"/>
    <property type="match status" value="1"/>
</dbReference>
<feature type="compositionally biased region" description="Polar residues" evidence="1">
    <location>
        <begin position="59"/>
        <end position="69"/>
    </location>
</feature>
<dbReference type="Gene3D" id="3.40.50.1820">
    <property type="entry name" value="alpha/beta hydrolase"/>
    <property type="match status" value="1"/>
</dbReference>
<gene>
    <name evidence="3" type="ORF">D0868_11234</name>
</gene>
<proteinExistence type="predicted"/>
<feature type="region of interest" description="Disordered" evidence="1">
    <location>
        <begin position="302"/>
        <end position="321"/>
    </location>
</feature>
<dbReference type="VEuPathDB" id="FungiDB:BTJ68_09330"/>
<name>A0A3M6Y0R7_HORWE</name>
<dbReference type="InterPro" id="IPR026555">
    <property type="entry name" value="NSL3/Tex30"/>
</dbReference>
<dbReference type="PANTHER" id="PTHR13136">
    <property type="entry name" value="TESTIS DEVELOPMENT PROTEIN PRTD"/>
    <property type="match status" value="1"/>
</dbReference>
<evidence type="ECO:0000259" key="2">
    <source>
        <dbReference type="Pfam" id="PF20408"/>
    </source>
</evidence>
<accession>A0A3M6Y0R7</accession>
<evidence type="ECO:0000313" key="4">
    <source>
        <dbReference type="Proteomes" id="UP000282582"/>
    </source>
</evidence>
<dbReference type="Pfam" id="PF20408">
    <property type="entry name" value="Abhydrolase_11"/>
    <property type="match status" value="1"/>
</dbReference>
<organism evidence="3 4">
    <name type="scientific">Hortaea werneckii</name>
    <name type="common">Black yeast</name>
    <name type="synonym">Cladosporium werneckii</name>
    <dbReference type="NCBI Taxonomy" id="91943"/>
    <lineage>
        <taxon>Eukaryota</taxon>
        <taxon>Fungi</taxon>
        <taxon>Dikarya</taxon>
        <taxon>Ascomycota</taxon>
        <taxon>Pezizomycotina</taxon>
        <taxon>Dothideomycetes</taxon>
        <taxon>Dothideomycetidae</taxon>
        <taxon>Mycosphaerellales</taxon>
        <taxon>Teratosphaeriaceae</taxon>
        <taxon>Hortaea</taxon>
    </lineage>
</organism>
<reference evidence="3 4" key="1">
    <citation type="journal article" date="2018" name="BMC Genomics">
        <title>Genomic evidence for intraspecific hybridization in a clonal and extremely halotolerant yeast.</title>
        <authorList>
            <person name="Gostincar C."/>
            <person name="Stajich J.E."/>
            <person name="Zupancic J."/>
            <person name="Zalar P."/>
            <person name="Gunde-Cimerman N."/>
        </authorList>
    </citation>
    <scope>NUCLEOTIDE SEQUENCE [LARGE SCALE GENOMIC DNA]</scope>
    <source>
        <strain evidence="3 4">EXF-6654</strain>
    </source>
</reference>
<evidence type="ECO:0000256" key="1">
    <source>
        <dbReference type="SAM" id="MobiDB-lite"/>
    </source>
</evidence>
<comment type="caution">
    <text evidence="3">The sequence shown here is derived from an EMBL/GenBank/DDBJ whole genome shotgun (WGS) entry which is preliminary data.</text>
</comment>
<dbReference type="InterPro" id="IPR029058">
    <property type="entry name" value="AB_hydrolase_fold"/>
</dbReference>
<feature type="domain" description="KANL3/Tex30 alpha/beta hydrolase-like" evidence="2">
    <location>
        <begin position="148"/>
        <end position="262"/>
    </location>
</feature>
<dbReference type="Proteomes" id="UP000282582">
    <property type="component" value="Unassembled WGS sequence"/>
</dbReference>
<evidence type="ECO:0000313" key="3">
    <source>
        <dbReference type="EMBL" id="RMX96340.1"/>
    </source>
</evidence>
<dbReference type="InterPro" id="IPR046879">
    <property type="entry name" value="KANL3/Tex30_Abhydrolase"/>
</dbReference>
<sequence>MVAGPNSAANAFKKKREMASQRKTRSTKPQSNIAEDREDTHHSVLGGLKGGYRVDGAGSAQQQENSATLTASSVKQYNIPFNDKSIVCERRSEAGKPCLIFTHGAGGGLANPATSEFANGFAEKAGIVSFQGTMNLQSRIKTFHAVMLHEQFDSALGGRSMGARAAATAAIEENHHTKALVLVSFPLVGGKNKESREQTLLDLPKDMDVLFVSGSKDAQCDTAGLVAVMSKMNARSWLICVEEADHSMSWKAKSSVQEMRRLTGHLAAEWLCDRDVNRRRYTISWNEEAAEIHCSGWAIDGEVPEGDNEDIEPRRKKQKRK</sequence>
<feature type="region of interest" description="Disordered" evidence="1">
    <location>
        <begin position="1"/>
        <end position="69"/>
    </location>
</feature>